<evidence type="ECO:0000256" key="4">
    <source>
        <dbReference type="ARBA" id="ARBA00023242"/>
    </source>
</evidence>
<dbReference type="GO" id="GO:0001228">
    <property type="term" value="F:DNA-binding transcription activator activity, RNA polymerase II-specific"/>
    <property type="evidence" value="ECO:0007669"/>
    <property type="project" value="TreeGrafter"/>
</dbReference>
<dbReference type="OrthoDB" id="5295362at2759"/>
<gene>
    <name evidence="7" type="ORF">BDV26DRAFT_253714</name>
</gene>
<dbReference type="SMART" id="SM00066">
    <property type="entry name" value="GAL4"/>
    <property type="match status" value="1"/>
</dbReference>
<evidence type="ECO:0000313" key="8">
    <source>
        <dbReference type="Proteomes" id="UP000326198"/>
    </source>
</evidence>
<dbReference type="Proteomes" id="UP000326198">
    <property type="component" value="Unassembled WGS sequence"/>
</dbReference>
<evidence type="ECO:0000256" key="5">
    <source>
        <dbReference type="SAM" id="MobiDB-lite"/>
    </source>
</evidence>
<keyword evidence="8" id="KW-1185">Reference proteome</keyword>
<protein>
    <recommendedName>
        <fullName evidence="6">Zn(2)-C6 fungal-type domain-containing protein</fullName>
    </recommendedName>
</protein>
<dbReference type="PANTHER" id="PTHR47784">
    <property type="entry name" value="STEROL UPTAKE CONTROL PROTEIN 2"/>
    <property type="match status" value="1"/>
</dbReference>
<sequence length="387" mass="42618">MPRRAHTKSRNGCDQCKRRKVKCDERGPPCSNCVTRELRCTYLNTPAGRNTGSSSSASPASIHPGQGHISDGASRPFAGAALNAPYAFSRMRELELMHKFSTDTYQSLCNKESDRYVWQVVMPRKALEHGFLMSGILAVASLHTASALEPPEALSYIDTALEYHNQGLAPFRHAIANLTPLNCDAVFAHSIITIMICIALPRLPASGGESSSMTENLIFVFELLKGVAKIFKITRSWLENNLFASKHGFFGKTTALDAGTEAALTRLADLNDTLLSNIEPDQHCIIKNAISLLHRSFARYAHEQDPASVISWLAGVEKEFVHVVCRRQPLALLVLMHWGVLLAELDGKTWWARESGSALVSEISIALQAGDAQWEEAVLWPKQKLGL</sequence>
<keyword evidence="4" id="KW-0539">Nucleus</keyword>
<evidence type="ECO:0000313" key="7">
    <source>
        <dbReference type="EMBL" id="KAE8382290.1"/>
    </source>
</evidence>
<evidence type="ECO:0000256" key="2">
    <source>
        <dbReference type="ARBA" id="ARBA00023125"/>
    </source>
</evidence>
<organism evidence="7 8">
    <name type="scientific">Aspergillus bertholletiae</name>
    <dbReference type="NCBI Taxonomy" id="1226010"/>
    <lineage>
        <taxon>Eukaryota</taxon>
        <taxon>Fungi</taxon>
        <taxon>Dikarya</taxon>
        <taxon>Ascomycota</taxon>
        <taxon>Pezizomycotina</taxon>
        <taxon>Eurotiomycetes</taxon>
        <taxon>Eurotiomycetidae</taxon>
        <taxon>Eurotiales</taxon>
        <taxon>Aspergillaceae</taxon>
        <taxon>Aspergillus</taxon>
        <taxon>Aspergillus subgen. Circumdati</taxon>
    </lineage>
</organism>
<evidence type="ECO:0000259" key="6">
    <source>
        <dbReference type="PROSITE" id="PS50048"/>
    </source>
</evidence>
<dbReference type="PROSITE" id="PS00463">
    <property type="entry name" value="ZN2_CY6_FUNGAL_1"/>
    <property type="match status" value="1"/>
</dbReference>
<accession>A0A5N7BKK7</accession>
<dbReference type="PANTHER" id="PTHR47784:SF10">
    <property type="entry name" value="TRANSCRIPTION FACTOR, PUTATIVE (AFU_ORTHOLOGUE AFUA_6G14150)-RELATED"/>
    <property type="match status" value="1"/>
</dbReference>
<dbReference type="EMBL" id="ML736163">
    <property type="protein sequence ID" value="KAE8382290.1"/>
    <property type="molecule type" value="Genomic_DNA"/>
</dbReference>
<dbReference type="InterPro" id="IPR036864">
    <property type="entry name" value="Zn2-C6_fun-type_DNA-bd_sf"/>
</dbReference>
<proteinExistence type="predicted"/>
<dbReference type="AlphaFoldDB" id="A0A5N7BKK7"/>
<dbReference type="PROSITE" id="PS50048">
    <property type="entry name" value="ZN2_CY6_FUNGAL_2"/>
    <property type="match status" value="1"/>
</dbReference>
<keyword evidence="2" id="KW-0238">DNA-binding</keyword>
<evidence type="ECO:0000256" key="1">
    <source>
        <dbReference type="ARBA" id="ARBA00023015"/>
    </source>
</evidence>
<evidence type="ECO:0000256" key="3">
    <source>
        <dbReference type="ARBA" id="ARBA00023163"/>
    </source>
</evidence>
<keyword evidence="3" id="KW-0804">Transcription</keyword>
<keyword evidence="1" id="KW-0805">Transcription regulation</keyword>
<dbReference type="GO" id="GO:0008270">
    <property type="term" value="F:zinc ion binding"/>
    <property type="evidence" value="ECO:0007669"/>
    <property type="project" value="InterPro"/>
</dbReference>
<dbReference type="GO" id="GO:0003677">
    <property type="term" value="F:DNA binding"/>
    <property type="evidence" value="ECO:0007669"/>
    <property type="project" value="UniProtKB-KW"/>
</dbReference>
<feature type="domain" description="Zn(2)-C6 fungal-type" evidence="6">
    <location>
        <begin position="12"/>
        <end position="42"/>
    </location>
</feature>
<reference evidence="7 8" key="1">
    <citation type="submission" date="2019-04" db="EMBL/GenBank/DDBJ databases">
        <title>Friends and foes A comparative genomics studyof 23 Aspergillus species from section Flavi.</title>
        <authorList>
            <consortium name="DOE Joint Genome Institute"/>
            <person name="Kjaerbolling I."/>
            <person name="Vesth T."/>
            <person name="Frisvad J.C."/>
            <person name="Nybo J.L."/>
            <person name="Theobald S."/>
            <person name="Kildgaard S."/>
            <person name="Isbrandt T."/>
            <person name="Kuo A."/>
            <person name="Sato A."/>
            <person name="Lyhne E.K."/>
            <person name="Kogle M.E."/>
            <person name="Wiebenga A."/>
            <person name="Kun R.S."/>
            <person name="Lubbers R.J."/>
            <person name="Makela M.R."/>
            <person name="Barry K."/>
            <person name="Chovatia M."/>
            <person name="Clum A."/>
            <person name="Daum C."/>
            <person name="Haridas S."/>
            <person name="He G."/>
            <person name="LaButti K."/>
            <person name="Lipzen A."/>
            <person name="Mondo S."/>
            <person name="Riley R."/>
            <person name="Salamov A."/>
            <person name="Simmons B.A."/>
            <person name="Magnuson J.K."/>
            <person name="Henrissat B."/>
            <person name="Mortensen U.H."/>
            <person name="Larsen T.O."/>
            <person name="Devries R.P."/>
            <person name="Grigoriev I.V."/>
            <person name="Machida M."/>
            <person name="Baker S.E."/>
            <person name="Andersen M.R."/>
        </authorList>
    </citation>
    <scope>NUCLEOTIDE SEQUENCE [LARGE SCALE GENOMIC DNA]</scope>
    <source>
        <strain evidence="7 8">IBT 29228</strain>
    </source>
</reference>
<dbReference type="InterPro" id="IPR001138">
    <property type="entry name" value="Zn2Cys6_DnaBD"/>
</dbReference>
<name>A0A5N7BKK7_9EURO</name>
<dbReference type="Pfam" id="PF00172">
    <property type="entry name" value="Zn_clus"/>
    <property type="match status" value="1"/>
</dbReference>
<dbReference type="Gene3D" id="4.10.240.10">
    <property type="entry name" value="Zn(2)-C6 fungal-type DNA-binding domain"/>
    <property type="match status" value="1"/>
</dbReference>
<dbReference type="SUPFAM" id="SSF57701">
    <property type="entry name" value="Zn2/Cys6 DNA-binding domain"/>
    <property type="match status" value="1"/>
</dbReference>
<feature type="region of interest" description="Disordered" evidence="5">
    <location>
        <begin position="49"/>
        <end position="74"/>
    </location>
</feature>
<dbReference type="InterPro" id="IPR053157">
    <property type="entry name" value="Sterol_Uptake_Regulator"/>
</dbReference>
<dbReference type="CDD" id="cd00067">
    <property type="entry name" value="GAL4"/>
    <property type="match status" value="1"/>
</dbReference>